<feature type="transmembrane region" description="Helical" evidence="1">
    <location>
        <begin position="97"/>
        <end position="117"/>
    </location>
</feature>
<evidence type="ECO:0000256" key="1">
    <source>
        <dbReference type="SAM" id="Phobius"/>
    </source>
</evidence>
<sequence length="148" mass="16062">MQQFIFIFLAFLCGAVFPTQAAFNGKMASIVGHPILAAILSFITGLIALIVYAIVTQIPMQQFTAFRTAPWYVWLAGILGAFYVSTIVVLMPRLGVALTFGLVIAGQMTISILMDHFGLFNLPVREISAGRLLGALLLLAGVVLIRKF</sequence>
<keyword evidence="1" id="KW-1133">Transmembrane helix</keyword>
<keyword evidence="4" id="KW-1185">Reference proteome</keyword>
<dbReference type="RefSeq" id="WP_283345026.1">
    <property type="nucleotide sequence ID" value="NZ_JASHIF010000010.1"/>
</dbReference>
<dbReference type="EMBL" id="JASHIF010000010">
    <property type="protein sequence ID" value="MDI9860252.1"/>
    <property type="molecule type" value="Genomic_DNA"/>
</dbReference>
<keyword evidence="2" id="KW-0732">Signal</keyword>
<feature type="chain" id="PRO_5046351515" evidence="2">
    <location>
        <begin position="22"/>
        <end position="148"/>
    </location>
</feature>
<evidence type="ECO:0000313" key="4">
    <source>
        <dbReference type="Proteomes" id="UP001236507"/>
    </source>
</evidence>
<dbReference type="Pfam" id="PF04657">
    <property type="entry name" value="DMT_YdcZ"/>
    <property type="match status" value="1"/>
</dbReference>
<evidence type="ECO:0000313" key="3">
    <source>
        <dbReference type="EMBL" id="MDI9860252.1"/>
    </source>
</evidence>
<proteinExistence type="predicted"/>
<gene>
    <name evidence="3" type="ORF">QM524_13620</name>
</gene>
<accession>A0ABT6Y9J3</accession>
<comment type="caution">
    <text evidence="3">The sequence shown here is derived from an EMBL/GenBank/DDBJ whole genome shotgun (WGS) entry which is preliminary data.</text>
</comment>
<feature type="transmembrane region" description="Helical" evidence="1">
    <location>
        <begin position="31"/>
        <end position="55"/>
    </location>
</feature>
<dbReference type="InterPro" id="IPR006750">
    <property type="entry name" value="YdcZ"/>
</dbReference>
<dbReference type="Proteomes" id="UP001236507">
    <property type="component" value="Unassembled WGS sequence"/>
</dbReference>
<feature type="transmembrane region" description="Helical" evidence="1">
    <location>
        <begin position="129"/>
        <end position="145"/>
    </location>
</feature>
<keyword evidence="1" id="KW-0812">Transmembrane</keyword>
<feature type="signal peptide" evidence="2">
    <location>
        <begin position="1"/>
        <end position="21"/>
    </location>
</feature>
<dbReference type="PANTHER" id="PTHR34821">
    <property type="entry name" value="INNER MEMBRANE PROTEIN YDCZ"/>
    <property type="match status" value="1"/>
</dbReference>
<feature type="transmembrane region" description="Helical" evidence="1">
    <location>
        <begin position="71"/>
        <end position="91"/>
    </location>
</feature>
<organism evidence="3 4">
    <name type="scientific">Flectobacillus roseus</name>
    <dbReference type="NCBI Taxonomy" id="502259"/>
    <lineage>
        <taxon>Bacteria</taxon>
        <taxon>Pseudomonadati</taxon>
        <taxon>Bacteroidota</taxon>
        <taxon>Cytophagia</taxon>
        <taxon>Cytophagales</taxon>
        <taxon>Flectobacillaceae</taxon>
        <taxon>Flectobacillus</taxon>
    </lineage>
</organism>
<evidence type="ECO:0000256" key="2">
    <source>
        <dbReference type="SAM" id="SignalP"/>
    </source>
</evidence>
<dbReference type="PANTHER" id="PTHR34821:SF2">
    <property type="entry name" value="INNER MEMBRANE PROTEIN YDCZ"/>
    <property type="match status" value="1"/>
</dbReference>
<name>A0ABT6Y9J3_9BACT</name>
<reference evidence="3 4" key="1">
    <citation type="submission" date="2023-05" db="EMBL/GenBank/DDBJ databases">
        <title>Novel species of genus Flectobacillus isolated from stream in China.</title>
        <authorList>
            <person name="Lu H."/>
        </authorList>
    </citation>
    <scope>NUCLEOTIDE SEQUENCE [LARGE SCALE GENOMIC DNA]</scope>
    <source>
        <strain evidence="3 4">KCTC 42575</strain>
    </source>
</reference>
<protein>
    <submittedName>
        <fullName evidence="3">DMT family transporter</fullName>
    </submittedName>
</protein>
<keyword evidence="1" id="KW-0472">Membrane</keyword>